<accession>A0A9W4QS35</accession>
<gene>
    <name evidence="2" type="ORF">PSECIP111854_00575</name>
</gene>
<feature type="signal peptide" evidence="1">
    <location>
        <begin position="1"/>
        <end position="21"/>
    </location>
</feature>
<evidence type="ECO:0000256" key="1">
    <source>
        <dbReference type="SAM" id="SignalP"/>
    </source>
</evidence>
<evidence type="ECO:0000313" key="3">
    <source>
        <dbReference type="Proteomes" id="UP001152467"/>
    </source>
</evidence>
<protein>
    <recommendedName>
        <fullName evidence="4">DUF481 domain-containing protein</fullName>
    </recommendedName>
</protein>
<organism evidence="2 3">
    <name type="scientific">Pseudoalteromonas holothuriae</name>
    <dbReference type="NCBI Taxonomy" id="2963714"/>
    <lineage>
        <taxon>Bacteria</taxon>
        <taxon>Pseudomonadati</taxon>
        <taxon>Pseudomonadota</taxon>
        <taxon>Gammaproteobacteria</taxon>
        <taxon>Alteromonadales</taxon>
        <taxon>Pseudoalteromonadaceae</taxon>
        <taxon>Pseudoalteromonas</taxon>
    </lineage>
</organism>
<keyword evidence="3" id="KW-1185">Reference proteome</keyword>
<dbReference type="Pfam" id="PF04338">
    <property type="entry name" value="DUF481"/>
    <property type="match status" value="1"/>
</dbReference>
<proteinExistence type="predicted"/>
<keyword evidence="1" id="KW-0732">Signal</keyword>
<dbReference type="AlphaFoldDB" id="A0A9W4QS35"/>
<evidence type="ECO:0008006" key="4">
    <source>
        <dbReference type="Google" id="ProtNLM"/>
    </source>
</evidence>
<dbReference type="InterPro" id="IPR007433">
    <property type="entry name" value="DUF481"/>
</dbReference>
<name>A0A9W4QS35_9GAMM</name>
<dbReference type="EMBL" id="CAMAPC010000002">
    <property type="protein sequence ID" value="CAH9050663.1"/>
    <property type="molecule type" value="Genomic_DNA"/>
</dbReference>
<dbReference type="Proteomes" id="UP001152467">
    <property type="component" value="Unassembled WGS sequence"/>
</dbReference>
<evidence type="ECO:0000313" key="2">
    <source>
        <dbReference type="EMBL" id="CAH9050663.1"/>
    </source>
</evidence>
<sequence>MQHLKVVACALSMLLAKKCYASDPLEDFYKYGELSDAEIHQKHQGDLLYGDVEFGLTASNGNKESTAFKLKSNVYQDFAKWRNHFKLDALYREESDNDTGQNEVSASRYFVSGQGNYKVGQDNASLFLYGDYLNDKFSGKDYTTTAALGYGNRLYEGSKNTVDFDIGPGLYLSKTDKETELAQGKPRLKQGQLMRIALQWERNISKRTRFNQDVSMEVSLSGLNDRLISETALVSQVLGGVSLKMSYVYRYNSQPEEDKLKVDTELGATLVYSF</sequence>
<feature type="chain" id="PRO_5040943309" description="DUF481 domain-containing protein" evidence="1">
    <location>
        <begin position="22"/>
        <end position="274"/>
    </location>
</feature>
<reference evidence="2" key="1">
    <citation type="submission" date="2022-07" db="EMBL/GenBank/DDBJ databases">
        <authorList>
            <person name="Criscuolo A."/>
        </authorList>
    </citation>
    <scope>NUCLEOTIDE SEQUENCE</scope>
    <source>
        <strain evidence="2">CIP111854</strain>
    </source>
</reference>
<comment type="caution">
    <text evidence="2">The sequence shown here is derived from an EMBL/GenBank/DDBJ whole genome shotgun (WGS) entry which is preliminary data.</text>
</comment>